<sequence>MSSLSLSQGPLQIFFNQFEHFTYDPQRSASEEIGRLRASGLWESVYGEDDSDALYDAYRDALTKEFNERYGKDENDLSAWHVLCARIGLNPIPGTLEECRELVTNTHVNLVDLVHVHATEGTVEKFSDVYKLSAYTIQTKKYFPRDNAHAGNLLKFLLRHILNPEQNVGHRVAAGKRKGGKRRRGGKKGPADVNDNN</sequence>
<dbReference type="Proteomes" id="UP000567179">
    <property type="component" value="Unassembled WGS sequence"/>
</dbReference>
<proteinExistence type="predicted"/>
<comment type="caution">
    <text evidence="2">The sequence shown here is derived from an EMBL/GenBank/DDBJ whole genome shotgun (WGS) entry which is preliminary data.</text>
</comment>
<evidence type="ECO:0000313" key="3">
    <source>
        <dbReference type="Proteomes" id="UP000567179"/>
    </source>
</evidence>
<keyword evidence="3" id="KW-1185">Reference proteome</keyword>
<evidence type="ECO:0000256" key="1">
    <source>
        <dbReference type="SAM" id="MobiDB-lite"/>
    </source>
</evidence>
<name>A0A8H5BAD9_9AGAR</name>
<feature type="region of interest" description="Disordered" evidence="1">
    <location>
        <begin position="168"/>
        <end position="197"/>
    </location>
</feature>
<gene>
    <name evidence="2" type="ORF">D9619_011059</name>
</gene>
<protein>
    <submittedName>
        <fullName evidence="2">Uncharacterized protein</fullName>
    </submittedName>
</protein>
<organism evidence="2 3">
    <name type="scientific">Psilocybe cf. subviscida</name>
    <dbReference type="NCBI Taxonomy" id="2480587"/>
    <lineage>
        <taxon>Eukaryota</taxon>
        <taxon>Fungi</taxon>
        <taxon>Dikarya</taxon>
        <taxon>Basidiomycota</taxon>
        <taxon>Agaricomycotina</taxon>
        <taxon>Agaricomycetes</taxon>
        <taxon>Agaricomycetidae</taxon>
        <taxon>Agaricales</taxon>
        <taxon>Agaricineae</taxon>
        <taxon>Strophariaceae</taxon>
        <taxon>Psilocybe</taxon>
    </lineage>
</organism>
<evidence type="ECO:0000313" key="2">
    <source>
        <dbReference type="EMBL" id="KAF5318803.1"/>
    </source>
</evidence>
<dbReference type="PANTHER" id="PTHR38846:SF1">
    <property type="entry name" value="C3H1-TYPE DOMAIN-CONTAINING PROTEIN"/>
    <property type="match status" value="1"/>
</dbReference>
<feature type="compositionally biased region" description="Basic residues" evidence="1">
    <location>
        <begin position="173"/>
        <end position="187"/>
    </location>
</feature>
<accession>A0A8H5BAD9</accession>
<dbReference type="OrthoDB" id="6105938at2759"/>
<dbReference type="PANTHER" id="PTHR38846">
    <property type="entry name" value="C3H1-TYPE DOMAIN-CONTAINING PROTEIN"/>
    <property type="match status" value="1"/>
</dbReference>
<dbReference type="EMBL" id="JAACJJ010000030">
    <property type="protein sequence ID" value="KAF5318803.1"/>
    <property type="molecule type" value="Genomic_DNA"/>
</dbReference>
<dbReference type="AlphaFoldDB" id="A0A8H5BAD9"/>
<reference evidence="2 3" key="1">
    <citation type="journal article" date="2020" name="ISME J.">
        <title>Uncovering the hidden diversity of litter-decomposition mechanisms in mushroom-forming fungi.</title>
        <authorList>
            <person name="Floudas D."/>
            <person name="Bentzer J."/>
            <person name="Ahren D."/>
            <person name="Johansson T."/>
            <person name="Persson P."/>
            <person name="Tunlid A."/>
        </authorList>
    </citation>
    <scope>NUCLEOTIDE SEQUENCE [LARGE SCALE GENOMIC DNA]</scope>
    <source>
        <strain evidence="2 3">CBS 101986</strain>
    </source>
</reference>